<accession>A0A1H9LX45</accession>
<evidence type="ECO:0000259" key="1">
    <source>
        <dbReference type="Pfam" id="PF03992"/>
    </source>
</evidence>
<keyword evidence="2" id="KW-0503">Monooxygenase</keyword>
<proteinExistence type="predicted"/>
<dbReference type="InterPro" id="IPR007138">
    <property type="entry name" value="ABM_dom"/>
</dbReference>
<protein>
    <submittedName>
        <fullName evidence="2">Antibiotic biosynthesis monooxygenase</fullName>
    </submittedName>
</protein>
<dbReference type="AlphaFoldDB" id="A0A1H9LX45"/>
<dbReference type="GO" id="GO:0004497">
    <property type="term" value="F:monooxygenase activity"/>
    <property type="evidence" value="ECO:0007669"/>
    <property type="project" value="UniProtKB-KW"/>
</dbReference>
<sequence>MKENSIMYLVETKVEEQNLPALKELISKMVAQTEKEEGVLAYHWSIKGDTVFTIEHYRDNAATKLHLDGFTKNFAEDYMNLVTVTACTVYGKPDVEVKAILDGFGSVYRDTIEGFVK</sequence>
<dbReference type="RefSeq" id="WP_081350137.1">
    <property type="nucleotide sequence ID" value="NZ_FOGM01000001.1"/>
</dbReference>
<reference evidence="2 3" key="1">
    <citation type="submission" date="2016-10" db="EMBL/GenBank/DDBJ databases">
        <authorList>
            <person name="de Groot N.N."/>
        </authorList>
    </citation>
    <scope>NUCLEOTIDE SEQUENCE [LARGE SCALE GENOMIC DNA]</scope>
    <source>
        <strain evidence="2 3">VTM2R47</strain>
    </source>
</reference>
<evidence type="ECO:0000313" key="3">
    <source>
        <dbReference type="Proteomes" id="UP000182712"/>
    </source>
</evidence>
<organism evidence="2 3">
    <name type="scientific">Streptococcus gallolyticus</name>
    <dbReference type="NCBI Taxonomy" id="315405"/>
    <lineage>
        <taxon>Bacteria</taxon>
        <taxon>Bacillati</taxon>
        <taxon>Bacillota</taxon>
        <taxon>Bacilli</taxon>
        <taxon>Lactobacillales</taxon>
        <taxon>Streptococcaceae</taxon>
        <taxon>Streptococcus</taxon>
    </lineage>
</organism>
<dbReference type="Pfam" id="PF03992">
    <property type="entry name" value="ABM"/>
    <property type="match status" value="1"/>
</dbReference>
<name>A0A1H9LX45_9STRE</name>
<evidence type="ECO:0000313" key="2">
    <source>
        <dbReference type="EMBL" id="SER15777.1"/>
    </source>
</evidence>
<gene>
    <name evidence="2" type="ORF">SAMN04487840_101222</name>
</gene>
<keyword evidence="2" id="KW-0560">Oxidoreductase</keyword>
<dbReference type="SUPFAM" id="SSF54909">
    <property type="entry name" value="Dimeric alpha+beta barrel"/>
    <property type="match status" value="1"/>
</dbReference>
<dbReference type="InterPro" id="IPR011008">
    <property type="entry name" value="Dimeric_a/b-barrel"/>
</dbReference>
<dbReference type="EMBL" id="FOGM01000001">
    <property type="protein sequence ID" value="SER15777.1"/>
    <property type="molecule type" value="Genomic_DNA"/>
</dbReference>
<feature type="domain" description="ABM" evidence="1">
    <location>
        <begin position="9"/>
        <end position="68"/>
    </location>
</feature>
<dbReference type="Gene3D" id="3.30.70.100">
    <property type="match status" value="1"/>
</dbReference>
<dbReference type="Proteomes" id="UP000182712">
    <property type="component" value="Unassembled WGS sequence"/>
</dbReference>